<reference evidence="6 7" key="1">
    <citation type="submission" date="2024-09" db="EMBL/GenBank/DDBJ databases">
        <title>Genome sequencing and assembly of Phytophthora oleae, isolate VK10A, causative agent of rot of olive drupes.</title>
        <authorList>
            <person name="Conti Taguali S."/>
            <person name="Riolo M."/>
            <person name="La Spada F."/>
            <person name="Cacciola S.O."/>
            <person name="Dionisio G."/>
        </authorList>
    </citation>
    <scope>NUCLEOTIDE SEQUENCE [LARGE SCALE GENOMIC DNA]</scope>
    <source>
        <strain evidence="6 7">VK10A</strain>
    </source>
</reference>
<dbReference type="AlphaFoldDB" id="A0ABD3FHN5"/>
<name>A0ABD3FHN5_9STRA</name>
<proteinExistence type="inferred from homology"/>
<sequence length="130" mass="14639">MHRPRRRAPKCRPAPLQPREQLQGADSYCVSCGSRNVVVFRQSNGSSSQRLLKCQSCGLISPDFSQSKPRPGVREDSTPLDKTQTREMADQILDAFTHQRTKQKLQQTLSYAQRDLGLICHVSTVVCLLL</sequence>
<evidence type="ECO:0000313" key="7">
    <source>
        <dbReference type="Proteomes" id="UP001632037"/>
    </source>
</evidence>
<evidence type="ECO:0000313" key="6">
    <source>
        <dbReference type="EMBL" id="KAL3665931.1"/>
    </source>
</evidence>
<dbReference type="EMBL" id="JBIMZQ010000019">
    <property type="protein sequence ID" value="KAL3665931.1"/>
    <property type="molecule type" value="Genomic_DNA"/>
</dbReference>
<comment type="caution">
    <text evidence="6">The sequence shown here is derived from an EMBL/GenBank/DDBJ whole genome shotgun (WGS) entry which is preliminary data.</text>
</comment>
<comment type="subcellular location">
    <subcellularLocation>
        <location evidence="1">Cytoplasm</location>
    </subcellularLocation>
</comment>
<dbReference type="PANTHER" id="PTHR13463:SF3">
    <property type="entry name" value="PROTEIN C10"/>
    <property type="match status" value="1"/>
</dbReference>
<evidence type="ECO:0000256" key="2">
    <source>
        <dbReference type="ARBA" id="ARBA00007083"/>
    </source>
</evidence>
<feature type="compositionally biased region" description="Basic and acidic residues" evidence="5">
    <location>
        <begin position="72"/>
        <end position="82"/>
    </location>
</feature>
<dbReference type="InterPro" id="IPR026317">
    <property type="entry name" value="P_C10"/>
</dbReference>
<feature type="region of interest" description="Disordered" evidence="5">
    <location>
        <begin position="63"/>
        <end position="82"/>
    </location>
</feature>
<evidence type="ECO:0000256" key="5">
    <source>
        <dbReference type="SAM" id="MobiDB-lite"/>
    </source>
</evidence>
<evidence type="ECO:0000256" key="3">
    <source>
        <dbReference type="ARBA" id="ARBA00020502"/>
    </source>
</evidence>
<keyword evidence="4" id="KW-0963">Cytoplasm</keyword>
<keyword evidence="7" id="KW-1185">Reference proteome</keyword>
<evidence type="ECO:0000256" key="4">
    <source>
        <dbReference type="ARBA" id="ARBA00022490"/>
    </source>
</evidence>
<dbReference type="PANTHER" id="PTHR13463">
    <property type="entry name" value="PROTEIN C10"/>
    <property type="match status" value="1"/>
</dbReference>
<accession>A0ABD3FHN5</accession>
<evidence type="ECO:0000256" key="1">
    <source>
        <dbReference type="ARBA" id="ARBA00004496"/>
    </source>
</evidence>
<protein>
    <recommendedName>
        <fullName evidence="3">Protein C10</fullName>
    </recommendedName>
</protein>
<comment type="similarity">
    <text evidence="2">Belongs to the UPF0456 family.</text>
</comment>
<gene>
    <name evidence="6" type="ORF">V7S43_009351</name>
</gene>
<organism evidence="6 7">
    <name type="scientific">Phytophthora oleae</name>
    <dbReference type="NCBI Taxonomy" id="2107226"/>
    <lineage>
        <taxon>Eukaryota</taxon>
        <taxon>Sar</taxon>
        <taxon>Stramenopiles</taxon>
        <taxon>Oomycota</taxon>
        <taxon>Peronosporomycetes</taxon>
        <taxon>Peronosporales</taxon>
        <taxon>Peronosporaceae</taxon>
        <taxon>Phytophthora</taxon>
    </lineage>
</organism>
<dbReference type="Proteomes" id="UP001632037">
    <property type="component" value="Unassembled WGS sequence"/>
</dbReference>
<dbReference type="GO" id="GO:0005737">
    <property type="term" value="C:cytoplasm"/>
    <property type="evidence" value="ECO:0007669"/>
    <property type="project" value="UniProtKB-SubCell"/>
</dbReference>